<sequence length="144" mass="16038">MWHCEIFAMERKRYLLDTNILSDLIRNPAGRIAQRIAAVGEEAVCTNIIVSAELRFGAFKKGSERLSSQIEAVLSVLDILPLEEPVDKRYARLRLALERAGTPIGGNDMLIAAHAMAFDLTLVTANEREFSRIPGLDVENWLSA</sequence>
<evidence type="ECO:0000256" key="5">
    <source>
        <dbReference type="ARBA" id="ARBA00022801"/>
    </source>
</evidence>
<dbReference type="GO" id="GO:0000287">
    <property type="term" value="F:magnesium ion binding"/>
    <property type="evidence" value="ECO:0007669"/>
    <property type="project" value="UniProtKB-UniRule"/>
</dbReference>
<evidence type="ECO:0000256" key="6">
    <source>
        <dbReference type="ARBA" id="ARBA00022842"/>
    </source>
</evidence>
<dbReference type="AlphaFoldDB" id="A0A450TFC2"/>
<dbReference type="PANTHER" id="PTHR33653">
    <property type="entry name" value="RIBONUCLEASE VAPC2"/>
    <property type="match status" value="1"/>
</dbReference>
<dbReference type="EMBL" id="CAADEY010000137">
    <property type="protein sequence ID" value="VFJ65884.1"/>
    <property type="molecule type" value="Genomic_DNA"/>
</dbReference>
<organism evidence="10">
    <name type="scientific">Candidatus Kentrum sp. DK</name>
    <dbReference type="NCBI Taxonomy" id="2126562"/>
    <lineage>
        <taxon>Bacteria</taxon>
        <taxon>Pseudomonadati</taxon>
        <taxon>Pseudomonadota</taxon>
        <taxon>Gammaproteobacteria</taxon>
        <taxon>Candidatus Kentrum</taxon>
    </lineage>
</organism>
<evidence type="ECO:0000256" key="2">
    <source>
        <dbReference type="ARBA" id="ARBA00022649"/>
    </source>
</evidence>
<accession>A0A450TFC2</accession>
<keyword evidence="4 8" id="KW-0479">Metal-binding</keyword>
<keyword evidence="3 8" id="KW-0540">Nuclease</keyword>
<keyword evidence="5 8" id="KW-0378">Hydrolase</keyword>
<dbReference type="InterPro" id="IPR029060">
    <property type="entry name" value="PIN-like_dom_sf"/>
</dbReference>
<evidence type="ECO:0000256" key="8">
    <source>
        <dbReference type="HAMAP-Rule" id="MF_00265"/>
    </source>
</evidence>
<proteinExistence type="inferred from homology"/>
<keyword evidence="8" id="KW-0800">Toxin</keyword>
<name>A0A450TFC2_9GAMM</name>
<feature type="binding site" evidence="8">
    <location>
        <position position="108"/>
    </location>
    <ligand>
        <name>Mg(2+)</name>
        <dbReference type="ChEBI" id="CHEBI:18420"/>
    </ligand>
</feature>
<keyword evidence="10" id="KW-0255">Endonuclease</keyword>
<keyword evidence="6 8" id="KW-0460">Magnesium</keyword>
<dbReference type="Gene3D" id="3.40.50.1010">
    <property type="entry name" value="5'-nuclease"/>
    <property type="match status" value="1"/>
</dbReference>
<protein>
    <recommendedName>
        <fullName evidence="8">Ribonuclease VapC</fullName>
        <shortName evidence="8">RNase VapC</shortName>
        <ecNumber evidence="8">3.1.-.-</ecNumber>
    </recommendedName>
    <alternativeName>
        <fullName evidence="8">Toxin VapC</fullName>
    </alternativeName>
</protein>
<gene>
    <name evidence="8" type="primary">vapC</name>
    <name evidence="10" type="ORF">BECKDK2373C_GA0170839_113710</name>
</gene>
<dbReference type="InterPro" id="IPR002716">
    <property type="entry name" value="PIN_dom"/>
</dbReference>
<comment type="cofactor">
    <cofactor evidence="1 8">
        <name>Mg(2+)</name>
        <dbReference type="ChEBI" id="CHEBI:18420"/>
    </cofactor>
</comment>
<dbReference type="Pfam" id="PF01850">
    <property type="entry name" value="PIN"/>
    <property type="match status" value="1"/>
</dbReference>
<comment type="similarity">
    <text evidence="7 8">Belongs to the PINc/VapC protein family.</text>
</comment>
<evidence type="ECO:0000256" key="3">
    <source>
        <dbReference type="ARBA" id="ARBA00022722"/>
    </source>
</evidence>
<dbReference type="CDD" id="cd18748">
    <property type="entry name" value="PIN_VapC4-5_FitB-like"/>
    <property type="match status" value="1"/>
</dbReference>
<dbReference type="SMART" id="SM00670">
    <property type="entry name" value="PINc"/>
    <property type="match status" value="1"/>
</dbReference>
<dbReference type="PANTHER" id="PTHR33653:SF1">
    <property type="entry name" value="RIBONUCLEASE VAPC2"/>
    <property type="match status" value="1"/>
</dbReference>
<evidence type="ECO:0000256" key="1">
    <source>
        <dbReference type="ARBA" id="ARBA00001946"/>
    </source>
</evidence>
<feature type="binding site" evidence="8">
    <location>
        <position position="17"/>
    </location>
    <ligand>
        <name>Mg(2+)</name>
        <dbReference type="ChEBI" id="CHEBI:18420"/>
    </ligand>
</feature>
<dbReference type="GO" id="GO:0004519">
    <property type="term" value="F:endonuclease activity"/>
    <property type="evidence" value="ECO:0007669"/>
    <property type="project" value="UniProtKB-KW"/>
</dbReference>
<dbReference type="HAMAP" id="MF_00265">
    <property type="entry name" value="VapC_Nob1"/>
    <property type="match status" value="1"/>
</dbReference>
<dbReference type="InterPro" id="IPR022907">
    <property type="entry name" value="VapC_family"/>
</dbReference>
<dbReference type="SUPFAM" id="SSF88723">
    <property type="entry name" value="PIN domain-like"/>
    <property type="match status" value="1"/>
</dbReference>
<dbReference type="GO" id="GO:0090729">
    <property type="term" value="F:toxin activity"/>
    <property type="evidence" value="ECO:0007669"/>
    <property type="project" value="UniProtKB-KW"/>
</dbReference>
<dbReference type="InterPro" id="IPR050556">
    <property type="entry name" value="Type_II_TA_system_RNase"/>
</dbReference>
<feature type="domain" description="PIN" evidence="9">
    <location>
        <begin position="12"/>
        <end position="131"/>
    </location>
</feature>
<evidence type="ECO:0000256" key="7">
    <source>
        <dbReference type="ARBA" id="ARBA00038093"/>
    </source>
</evidence>
<evidence type="ECO:0000259" key="9">
    <source>
        <dbReference type="SMART" id="SM00670"/>
    </source>
</evidence>
<dbReference type="EC" id="3.1.-.-" evidence="8"/>
<reference evidence="10" key="1">
    <citation type="submission" date="2019-02" db="EMBL/GenBank/DDBJ databases">
        <authorList>
            <person name="Gruber-Vodicka R. H."/>
            <person name="Seah K. B. B."/>
        </authorList>
    </citation>
    <scope>NUCLEOTIDE SEQUENCE</scope>
    <source>
        <strain evidence="10">BECK_DK161</strain>
    </source>
</reference>
<dbReference type="GO" id="GO:0016787">
    <property type="term" value="F:hydrolase activity"/>
    <property type="evidence" value="ECO:0007669"/>
    <property type="project" value="UniProtKB-KW"/>
</dbReference>
<evidence type="ECO:0000256" key="4">
    <source>
        <dbReference type="ARBA" id="ARBA00022723"/>
    </source>
</evidence>
<keyword evidence="2 8" id="KW-1277">Toxin-antitoxin system</keyword>
<dbReference type="GO" id="GO:0004540">
    <property type="term" value="F:RNA nuclease activity"/>
    <property type="evidence" value="ECO:0007669"/>
    <property type="project" value="InterPro"/>
</dbReference>
<evidence type="ECO:0000313" key="10">
    <source>
        <dbReference type="EMBL" id="VFJ65884.1"/>
    </source>
</evidence>
<comment type="function">
    <text evidence="8">Toxic component of a toxin-antitoxin (TA) system. An RNase.</text>
</comment>